<dbReference type="Proteomes" id="UP001165168">
    <property type="component" value="Unassembled WGS sequence"/>
</dbReference>
<organism evidence="1 4">
    <name type="scientific">Cellulosimicrobium cellulans</name>
    <name type="common">Arthrobacter luteus</name>
    <dbReference type="NCBI Taxonomy" id="1710"/>
    <lineage>
        <taxon>Bacteria</taxon>
        <taxon>Bacillati</taxon>
        <taxon>Actinomycetota</taxon>
        <taxon>Actinomycetes</taxon>
        <taxon>Micrococcales</taxon>
        <taxon>Promicromonosporaceae</taxon>
        <taxon>Cellulosimicrobium</taxon>
    </lineage>
</organism>
<sequence length="128" mass="14598">MAHSVFENRPWQQHQDFLLSRLRSSAVVSDVQALSRFRYVVQRPGKAEIVLFLTNKYILSVADVIEILAEAPETNCIASTMDYNQYSPEAKAYCMDLGIGLFRVVELLGAVYYDGDGFLEYVPPERDR</sequence>
<evidence type="ECO:0000313" key="2">
    <source>
        <dbReference type="EMBL" id="QDP75776.1"/>
    </source>
</evidence>
<evidence type="ECO:0000313" key="3">
    <source>
        <dbReference type="Proteomes" id="UP000319068"/>
    </source>
</evidence>
<evidence type="ECO:0000313" key="4">
    <source>
        <dbReference type="Proteomes" id="UP001165168"/>
    </source>
</evidence>
<evidence type="ECO:0000313" key="1">
    <source>
        <dbReference type="EMBL" id="GLY58539.1"/>
    </source>
</evidence>
<proteinExistence type="predicted"/>
<dbReference type="Proteomes" id="UP000319068">
    <property type="component" value="Chromosome"/>
</dbReference>
<reference evidence="1" key="2">
    <citation type="submission" date="2023-03" db="EMBL/GenBank/DDBJ databases">
        <title>Cellulosimicrobium cellulans NBRC 103059.</title>
        <authorList>
            <person name="Ichikawa N."/>
            <person name="Sato H."/>
            <person name="Tonouchi N."/>
        </authorList>
    </citation>
    <scope>NUCLEOTIDE SEQUENCE</scope>
    <source>
        <strain evidence="1">NBRC 103059</strain>
    </source>
</reference>
<accession>A0AAV5P7E1</accession>
<gene>
    <name evidence="1" type="ORF">Ccel01_31410</name>
    <name evidence="2" type="ORF">FOG94_12175</name>
</gene>
<reference evidence="2 3" key="1">
    <citation type="submission" date="2019-07" db="EMBL/GenBank/DDBJ databases">
        <title>Complete Genome Sequence and Methylome Analysis of Arthrobacter luteus NEB113.</title>
        <authorList>
            <person name="Fomenkov A."/>
            <person name="Anton B.P."/>
            <person name="Vincze T."/>
            <person name="Roberts R.J."/>
        </authorList>
    </citation>
    <scope>NUCLEOTIDE SEQUENCE [LARGE SCALE GENOMIC DNA]</scope>
    <source>
        <strain evidence="2 3">NEB113</strain>
    </source>
</reference>
<keyword evidence="3" id="KW-1185">Reference proteome</keyword>
<dbReference type="AlphaFoldDB" id="A0AAV5P7E1"/>
<name>A0AAV5P7E1_CELCE</name>
<dbReference type="EMBL" id="CP041694">
    <property type="protein sequence ID" value="QDP75776.1"/>
    <property type="molecule type" value="Genomic_DNA"/>
</dbReference>
<dbReference type="RefSeq" id="WP_137280540.1">
    <property type="nucleotide sequence ID" value="NZ_BSTG01000004.1"/>
</dbReference>
<protein>
    <submittedName>
        <fullName evidence="1">Uncharacterized protein</fullName>
    </submittedName>
</protein>
<dbReference type="EMBL" id="BSTG01000004">
    <property type="protein sequence ID" value="GLY58539.1"/>
    <property type="molecule type" value="Genomic_DNA"/>
</dbReference>